<evidence type="ECO:0000313" key="2">
    <source>
        <dbReference type="Proteomes" id="UP000801492"/>
    </source>
</evidence>
<keyword evidence="2" id="KW-1185">Reference proteome</keyword>
<gene>
    <name evidence="1" type="ORF">ILUMI_06499</name>
</gene>
<accession>A0A8K0DA53</accession>
<dbReference type="PANTHER" id="PTHR46409:SF1">
    <property type="entry name" value="HTH PSQ-TYPE DOMAIN-CONTAINING PROTEIN"/>
    <property type="match status" value="1"/>
</dbReference>
<dbReference type="Proteomes" id="UP000801492">
    <property type="component" value="Unassembled WGS sequence"/>
</dbReference>
<evidence type="ECO:0000313" key="1">
    <source>
        <dbReference type="EMBL" id="KAF2899676.1"/>
    </source>
</evidence>
<name>A0A8K0DA53_IGNLU</name>
<reference evidence="1" key="1">
    <citation type="submission" date="2019-08" db="EMBL/GenBank/DDBJ databases">
        <title>The genome of the North American firefly Photinus pyralis.</title>
        <authorList>
            <consortium name="Photinus pyralis genome working group"/>
            <person name="Fallon T.R."/>
            <person name="Sander Lower S.E."/>
            <person name="Weng J.-K."/>
        </authorList>
    </citation>
    <scope>NUCLEOTIDE SEQUENCE</scope>
    <source>
        <strain evidence="1">TRF0915ILg1</strain>
        <tissue evidence="1">Whole body</tissue>
    </source>
</reference>
<protein>
    <submittedName>
        <fullName evidence="1">Uncharacterized protein</fullName>
    </submittedName>
</protein>
<dbReference type="EMBL" id="VTPC01002688">
    <property type="protein sequence ID" value="KAF2899676.1"/>
    <property type="molecule type" value="Genomic_DNA"/>
</dbReference>
<dbReference type="AlphaFoldDB" id="A0A8K0DA53"/>
<sequence length="75" mass="8768">MLDHLSQEKIEDMFKEDMDIPTYPCHTQATERCVKLVTEASAMVCGKEQRDGFIRTRIESRQPMKAFNTKKEFVV</sequence>
<dbReference type="PANTHER" id="PTHR46409">
    <property type="entry name" value="HTH PSQ-TYPE DOMAIN-CONTAINING PROTEIN"/>
    <property type="match status" value="1"/>
</dbReference>
<proteinExistence type="predicted"/>
<organism evidence="1 2">
    <name type="scientific">Ignelater luminosus</name>
    <name type="common">Cucubano</name>
    <name type="synonym">Pyrophorus luminosus</name>
    <dbReference type="NCBI Taxonomy" id="2038154"/>
    <lineage>
        <taxon>Eukaryota</taxon>
        <taxon>Metazoa</taxon>
        <taxon>Ecdysozoa</taxon>
        <taxon>Arthropoda</taxon>
        <taxon>Hexapoda</taxon>
        <taxon>Insecta</taxon>
        <taxon>Pterygota</taxon>
        <taxon>Neoptera</taxon>
        <taxon>Endopterygota</taxon>
        <taxon>Coleoptera</taxon>
        <taxon>Polyphaga</taxon>
        <taxon>Elateriformia</taxon>
        <taxon>Elateroidea</taxon>
        <taxon>Elateridae</taxon>
        <taxon>Agrypninae</taxon>
        <taxon>Pyrophorini</taxon>
        <taxon>Ignelater</taxon>
    </lineage>
</organism>
<comment type="caution">
    <text evidence="1">The sequence shown here is derived from an EMBL/GenBank/DDBJ whole genome shotgun (WGS) entry which is preliminary data.</text>
</comment>
<dbReference type="OrthoDB" id="6768477at2759"/>